<protein>
    <submittedName>
        <fullName evidence="2">Polyadenylate-binding protein, cytoplasmic and nuclear</fullName>
    </submittedName>
</protein>
<sequence length="148" mass="17144">MASIVFSFVLFGLFGFCVNQPSLHGQQAPYNPYGPYNYYQPFPYLTNPQNGLNYPNQNYPALTGVKPLYDPNQYTFGRRQRDYSQYYRQTPRQSTHWNSLQDVDTVSDYDVSFSTWLRDIYYAIVVLLAGFIFKVKDILAPITALFSG</sequence>
<gene>
    <name evidence="2" type="primary">PAB1_6</name>
    <name evidence="3" type="synonym">PAB1_5</name>
    <name evidence="3" type="ORF">CM83_23565</name>
    <name evidence="2" type="ORF">CM83_23566</name>
</gene>
<dbReference type="AlphaFoldDB" id="A0A0A9W6F6"/>
<feature type="chain" id="PRO_5007389450" evidence="1">
    <location>
        <begin position="20"/>
        <end position="148"/>
    </location>
</feature>
<name>A0A0A9W6F6_LYGHE</name>
<keyword evidence="1" id="KW-0732">Signal</keyword>
<reference evidence="2" key="1">
    <citation type="journal article" date="2014" name="PLoS ONE">
        <title>Transcriptome-Based Identification of ABC Transporters in the Western Tarnished Plant Bug Lygus hesperus.</title>
        <authorList>
            <person name="Hull J.J."/>
            <person name="Chaney K."/>
            <person name="Geib S.M."/>
            <person name="Fabrick J.A."/>
            <person name="Brent C.S."/>
            <person name="Walsh D."/>
            <person name="Lavine L.C."/>
        </authorList>
    </citation>
    <scope>NUCLEOTIDE SEQUENCE</scope>
</reference>
<organism evidence="2">
    <name type="scientific">Lygus hesperus</name>
    <name type="common">Western plant bug</name>
    <dbReference type="NCBI Taxonomy" id="30085"/>
    <lineage>
        <taxon>Eukaryota</taxon>
        <taxon>Metazoa</taxon>
        <taxon>Ecdysozoa</taxon>
        <taxon>Arthropoda</taxon>
        <taxon>Hexapoda</taxon>
        <taxon>Insecta</taxon>
        <taxon>Pterygota</taxon>
        <taxon>Neoptera</taxon>
        <taxon>Paraneoptera</taxon>
        <taxon>Hemiptera</taxon>
        <taxon>Heteroptera</taxon>
        <taxon>Panheteroptera</taxon>
        <taxon>Cimicomorpha</taxon>
        <taxon>Miridae</taxon>
        <taxon>Mirini</taxon>
        <taxon>Lygus</taxon>
    </lineage>
</organism>
<proteinExistence type="predicted"/>
<accession>A0A0A9W6F6</accession>
<dbReference type="EMBL" id="GBHO01043153">
    <property type="protein sequence ID" value="JAG00451.1"/>
    <property type="molecule type" value="Transcribed_RNA"/>
</dbReference>
<reference evidence="2" key="2">
    <citation type="submission" date="2014-07" db="EMBL/GenBank/DDBJ databases">
        <authorList>
            <person name="Hull J."/>
        </authorList>
    </citation>
    <scope>NUCLEOTIDE SEQUENCE</scope>
</reference>
<evidence type="ECO:0000256" key="1">
    <source>
        <dbReference type="SAM" id="SignalP"/>
    </source>
</evidence>
<evidence type="ECO:0000313" key="3">
    <source>
        <dbReference type="EMBL" id="JAG00451.1"/>
    </source>
</evidence>
<dbReference type="EMBL" id="GBHO01043154">
    <property type="protein sequence ID" value="JAG00450.1"/>
    <property type="molecule type" value="Transcribed_RNA"/>
</dbReference>
<feature type="signal peptide" evidence="1">
    <location>
        <begin position="1"/>
        <end position="19"/>
    </location>
</feature>
<evidence type="ECO:0000313" key="2">
    <source>
        <dbReference type="EMBL" id="JAG00450.1"/>
    </source>
</evidence>